<sequence>MVLGERIGEGRTAEVYRWEEGRVIKLYKPFMKEWAVKEWETARLVADTGLPVPGVFGLEKVEGRAGVIYERVEGLPLTRRLFEEAEAAEVVGRQLAGLHARIHACEGKGLRPFKEVLRERISHAPGLASLTRGELFRRLDGLPEGAEQLCHGDFHPDNVLLASPEPVVIDWMTAVRGLPEADAARTWLLLEHGGMPPGLPAALQEQLTQVRSRLSRSYVDEYGMLTGRRQADLEAWLPVVAAARLVELGEDEGRACSG</sequence>
<reference evidence="2 3" key="1">
    <citation type="journal article" date="2012" name="J. Bacteriol.">
        <title>Complete Genome Sequence of Paenibacillus mucilaginosus 3016, a Bacterium Functional as Microbial Fertilizer.</title>
        <authorList>
            <person name="Ma M."/>
            <person name="Wang Z."/>
            <person name="Li L."/>
            <person name="Jiang X."/>
            <person name="Guan D."/>
            <person name="Cao F."/>
            <person name="Chen H."/>
            <person name="Wang X."/>
            <person name="Shen D."/>
            <person name="Du B."/>
            <person name="Li J."/>
        </authorList>
    </citation>
    <scope>NUCLEOTIDE SEQUENCE [LARGE SCALE GENOMIC DNA]</scope>
    <source>
        <strain evidence="2 3">3016</strain>
    </source>
</reference>
<dbReference type="PANTHER" id="PTHR21310:SF40">
    <property type="entry name" value="AMINOGLYCOSIDE PHOSPHOTRANSFERASE DOMAIN-CONTAINING PROTEIN-RELATED"/>
    <property type="match status" value="1"/>
</dbReference>
<dbReference type="InterPro" id="IPR051678">
    <property type="entry name" value="AGP_Transferase"/>
</dbReference>
<evidence type="ECO:0000313" key="3">
    <source>
        <dbReference type="Proteomes" id="UP000007523"/>
    </source>
</evidence>
<keyword evidence="3" id="KW-1185">Reference proteome</keyword>
<gene>
    <name evidence="2" type="ORF">PM3016_6546</name>
</gene>
<keyword evidence="2" id="KW-0808">Transferase</keyword>
<dbReference type="Pfam" id="PF01636">
    <property type="entry name" value="APH"/>
    <property type="match status" value="1"/>
</dbReference>
<dbReference type="PANTHER" id="PTHR21310">
    <property type="entry name" value="AMINOGLYCOSIDE PHOSPHOTRANSFERASE-RELATED-RELATED"/>
    <property type="match status" value="1"/>
</dbReference>
<dbReference type="SUPFAM" id="SSF56112">
    <property type="entry name" value="Protein kinase-like (PK-like)"/>
    <property type="match status" value="1"/>
</dbReference>
<dbReference type="InterPro" id="IPR011009">
    <property type="entry name" value="Kinase-like_dom_sf"/>
</dbReference>
<dbReference type="EMBL" id="CP003235">
    <property type="protein sequence ID" value="AFC33171.1"/>
    <property type="molecule type" value="Genomic_DNA"/>
</dbReference>
<evidence type="ECO:0000259" key="1">
    <source>
        <dbReference type="Pfam" id="PF01636"/>
    </source>
</evidence>
<protein>
    <submittedName>
        <fullName evidence="2">Aminoglycoside phosphotransferase</fullName>
    </submittedName>
</protein>
<feature type="domain" description="Aminoglycoside phosphotransferase" evidence="1">
    <location>
        <begin position="5"/>
        <end position="194"/>
    </location>
</feature>
<dbReference type="InterPro" id="IPR002575">
    <property type="entry name" value="Aminoglycoside_PTrfase"/>
</dbReference>
<evidence type="ECO:0000313" key="2">
    <source>
        <dbReference type="EMBL" id="AFC33171.1"/>
    </source>
</evidence>
<dbReference type="Proteomes" id="UP000007523">
    <property type="component" value="Chromosome"/>
</dbReference>
<proteinExistence type="predicted"/>
<dbReference type="KEGG" id="pmq:PM3016_6546"/>
<dbReference type="AlphaFoldDB" id="H6NKN4"/>
<dbReference type="RefSeq" id="WP_014372250.1">
    <property type="nucleotide sequence ID" value="NC_016935.1"/>
</dbReference>
<dbReference type="GO" id="GO:0016740">
    <property type="term" value="F:transferase activity"/>
    <property type="evidence" value="ECO:0007669"/>
    <property type="project" value="UniProtKB-KW"/>
</dbReference>
<accession>H6NKN4</accession>
<dbReference type="Gene3D" id="3.90.1200.10">
    <property type="match status" value="1"/>
</dbReference>
<organism evidence="2 3">
    <name type="scientific">Paenibacillus mucilaginosus 3016</name>
    <dbReference type="NCBI Taxonomy" id="1116391"/>
    <lineage>
        <taxon>Bacteria</taxon>
        <taxon>Bacillati</taxon>
        <taxon>Bacillota</taxon>
        <taxon>Bacilli</taxon>
        <taxon>Bacillales</taxon>
        <taxon>Paenibacillaceae</taxon>
        <taxon>Paenibacillus</taxon>
    </lineage>
</organism>
<name>H6NKN4_9BACL</name>
<dbReference type="HOGENOM" id="CLU_083624_1_0_9"/>
<dbReference type="STRING" id="1116391.PM3016_6546"/>